<gene>
    <name evidence="1" type="ORF">CWD94_14315</name>
</gene>
<dbReference type="EMBL" id="PHQY01000646">
    <property type="protein sequence ID" value="PJO43197.1"/>
    <property type="molecule type" value="Genomic_DNA"/>
</dbReference>
<reference evidence="1 2" key="1">
    <citation type="submission" date="2017-11" db="EMBL/GenBank/DDBJ databases">
        <title>Bacterial isolate from king chilli rhizosphere.</title>
        <authorList>
            <person name="Takhelmayum P."/>
            <person name="Sarangthem I."/>
        </authorList>
    </citation>
    <scope>NUCLEOTIDE SEQUENCE [LARGE SCALE GENOMIC DNA]</scope>
    <source>
        <strain evidence="2">t26</strain>
    </source>
</reference>
<dbReference type="Proteomes" id="UP000232101">
    <property type="component" value="Unassembled WGS sequence"/>
</dbReference>
<protein>
    <submittedName>
        <fullName evidence="1">Uncharacterized protein</fullName>
    </submittedName>
</protein>
<organism evidence="1 2">
    <name type="scientific">Lysinibacillus xylanilyticus</name>
    <dbReference type="NCBI Taxonomy" id="582475"/>
    <lineage>
        <taxon>Bacteria</taxon>
        <taxon>Bacillati</taxon>
        <taxon>Bacillota</taxon>
        <taxon>Bacilli</taxon>
        <taxon>Bacillales</taxon>
        <taxon>Bacillaceae</taxon>
        <taxon>Lysinibacillus</taxon>
    </lineage>
</organism>
<evidence type="ECO:0000313" key="1">
    <source>
        <dbReference type="EMBL" id="PJO43197.1"/>
    </source>
</evidence>
<evidence type="ECO:0000313" key="2">
    <source>
        <dbReference type="Proteomes" id="UP000232101"/>
    </source>
</evidence>
<dbReference type="InterPro" id="IPR043519">
    <property type="entry name" value="NT_sf"/>
</dbReference>
<dbReference type="Gene3D" id="3.30.460.10">
    <property type="entry name" value="Beta Polymerase, domain 2"/>
    <property type="match status" value="1"/>
</dbReference>
<dbReference type="Pfam" id="PF04229">
    <property type="entry name" value="GrpB"/>
    <property type="match status" value="1"/>
</dbReference>
<dbReference type="SUPFAM" id="SSF81301">
    <property type="entry name" value="Nucleotidyltransferase"/>
    <property type="match status" value="1"/>
</dbReference>
<dbReference type="InterPro" id="IPR007344">
    <property type="entry name" value="GrpB/CoaE"/>
</dbReference>
<proteinExistence type="predicted"/>
<comment type="caution">
    <text evidence="1">The sequence shown here is derived from an EMBL/GenBank/DDBJ whole genome shotgun (WGS) entry which is preliminary data.</text>
</comment>
<name>A0A2M9Q551_9BACI</name>
<dbReference type="RefSeq" id="WP_100543838.1">
    <property type="nucleotide sequence ID" value="NZ_PHQY01000646.1"/>
</dbReference>
<sequence length="43" mass="4591">MSIEHIGNAFAESLGPKPILDIAIGVNDLEVVSDFIEPLKQIG</sequence>
<dbReference type="AlphaFoldDB" id="A0A2M9Q551"/>
<accession>A0A2M9Q551</accession>